<keyword evidence="1" id="KW-1133">Transmembrane helix</keyword>
<feature type="domain" description="Band 7" evidence="2">
    <location>
        <begin position="50"/>
        <end position="214"/>
    </location>
</feature>
<dbReference type="SUPFAM" id="SSF117892">
    <property type="entry name" value="Band 7/SPFH domain"/>
    <property type="match status" value="1"/>
</dbReference>
<dbReference type="PANTHER" id="PTHR43446:SF1">
    <property type="entry name" value="BAND 7 DOMAIN-CONTAINING PROTEIN"/>
    <property type="match status" value="1"/>
</dbReference>
<dbReference type="InterPro" id="IPR036013">
    <property type="entry name" value="Band_7/SPFH_dom_sf"/>
</dbReference>
<dbReference type="Pfam" id="PF01145">
    <property type="entry name" value="Band_7"/>
    <property type="match status" value="1"/>
</dbReference>
<dbReference type="RefSeq" id="WP_343752504.1">
    <property type="nucleotide sequence ID" value="NZ_BAAADM010000046.1"/>
</dbReference>
<dbReference type="EMBL" id="BAAADM010000046">
    <property type="protein sequence ID" value="GAA0441218.1"/>
    <property type="molecule type" value="Genomic_DNA"/>
</dbReference>
<name>A0ABP3J429_9BACI</name>
<evidence type="ECO:0000313" key="3">
    <source>
        <dbReference type="EMBL" id="GAA0441218.1"/>
    </source>
</evidence>
<accession>A0ABP3J429</accession>
<organism evidence="3 4">
    <name type="scientific">Lentibacillus halophilus</name>
    <dbReference type="NCBI Taxonomy" id="295065"/>
    <lineage>
        <taxon>Bacteria</taxon>
        <taxon>Bacillati</taxon>
        <taxon>Bacillota</taxon>
        <taxon>Bacilli</taxon>
        <taxon>Bacillales</taxon>
        <taxon>Bacillaceae</taxon>
        <taxon>Lentibacillus</taxon>
    </lineage>
</organism>
<gene>
    <name evidence="3" type="ORF">GCM10008983_17860</name>
</gene>
<comment type="caution">
    <text evidence="3">The sequence shown here is derived from an EMBL/GenBank/DDBJ whole genome shotgun (WGS) entry which is preliminary data.</text>
</comment>
<dbReference type="SMART" id="SM00244">
    <property type="entry name" value="PHB"/>
    <property type="match status" value="1"/>
</dbReference>
<proteinExistence type="predicted"/>
<feature type="transmembrane region" description="Helical" evidence="1">
    <location>
        <begin position="7"/>
        <end position="28"/>
    </location>
</feature>
<reference evidence="4" key="1">
    <citation type="journal article" date="2019" name="Int. J. Syst. Evol. Microbiol.">
        <title>The Global Catalogue of Microorganisms (GCM) 10K type strain sequencing project: providing services to taxonomists for standard genome sequencing and annotation.</title>
        <authorList>
            <consortium name="The Broad Institute Genomics Platform"/>
            <consortium name="The Broad Institute Genome Sequencing Center for Infectious Disease"/>
            <person name="Wu L."/>
            <person name="Ma J."/>
        </authorList>
    </citation>
    <scope>NUCLEOTIDE SEQUENCE [LARGE SCALE GENOMIC DNA]</scope>
    <source>
        <strain evidence="4">JCM 12149</strain>
    </source>
</reference>
<keyword evidence="1" id="KW-0812">Transmembrane</keyword>
<evidence type="ECO:0000259" key="2">
    <source>
        <dbReference type="SMART" id="SM00244"/>
    </source>
</evidence>
<evidence type="ECO:0000313" key="4">
    <source>
        <dbReference type="Proteomes" id="UP001501459"/>
    </source>
</evidence>
<sequence length="282" mass="31034">MVREKEAWMMNGFVGILAIIVLLVVTVLSFFETFFILGAISLIIAIVLASGITLIQPNQSVVVIFLGRYMGSIRREGMVITVPFSLRRTVSLRVRNFNSKLLKVNDVNGNPIEIAAVTVFKVVDAAKAVFDVENYESFVEIQSETAVRAVATNYPYDTFTEDEMSLRGNADEVSHQLAKELQERLTVAGVEVMETRLTHLAYSTEIAQAMLQRQQASAIIAARKQIVDGAVGMVADAIAQLEKDGVVDLDEERRATMVNNLMVSIVSDNGTQPVINTGSLYQ</sequence>
<evidence type="ECO:0000256" key="1">
    <source>
        <dbReference type="SAM" id="Phobius"/>
    </source>
</evidence>
<keyword evidence="1" id="KW-0472">Membrane</keyword>
<keyword evidence="4" id="KW-1185">Reference proteome</keyword>
<dbReference type="CDD" id="cd03402">
    <property type="entry name" value="SPFH_like_u2"/>
    <property type="match status" value="1"/>
</dbReference>
<dbReference type="PANTHER" id="PTHR43446">
    <property type="entry name" value="MEMBRANE PROTEIN-RELATED"/>
    <property type="match status" value="1"/>
</dbReference>
<dbReference type="Proteomes" id="UP001501459">
    <property type="component" value="Unassembled WGS sequence"/>
</dbReference>
<dbReference type="InterPro" id="IPR001107">
    <property type="entry name" value="Band_7"/>
</dbReference>
<protein>
    <submittedName>
        <fullName evidence="3">SPFH domain-containing protein</fullName>
    </submittedName>
</protein>
<feature type="transmembrane region" description="Helical" evidence="1">
    <location>
        <begin position="34"/>
        <end position="55"/>
    </location>
</feature>
<dbReference type="Gene3D" id="3.30.479.30">
    <property type="entry name" value="Band 7 domain"/>
    <property type="match status" value="1"/>
</dbReference>